<dbReference type="Gene3D" id="1.25.40.10">
    <property type="entry name" value="Tetratricopeptide repeat domain"/>
    <property type="match status" value="2"/>
</dbReference>
<dbReference type="EMBL" id="MGFH01000213">
    <property type="protein sequence ID" value="OGM02237.1"/>
    <property type="molecule type" value="Genomic_DNA"/>
</dbReference>
<dbReference type="Pfam" id="PF13432">
    <property type="entry name" value="TPR_16"/>
    <property type="match status" value="1"/>
</dbReference>
<dbReference type="Proteomes" id="UP000178735">
    <property type="component" value="Unassembled WGS sequence"/>
</dbReference>
<name>A0A1F7WI52_9BACT</name>
<dbReference type="SUPFAM" id="SSF48452">
    <property type="entry name" value="TPR-like"/>
    <property type="match status" value="2"/>
</dbReference>
<dbReference type="InterPro" id="IPR011990">
    <property type="entry name" value="TPR-like_helical_dom_sf"/>
</dbReference>
<accession>A0A1F7WI52</accession>
<dbReference type="STRING" id="1817813.A2008_09060"/>
<proteinExistence type="predicted"/>
<evidence type="ECO:0000313" key="2">
    <source>
        <dbReference type="Proteomes" id="UP000178735"/>
    </source>
</evidence>
<dbReference type="AlphaFoldDB" id="A0A1F7WI52"/>
<evidence type="ECO:0000313" key="1">
    <source>
        <dbReference type="EMBL" id="OGM02237.1"/>
    </source>
</evidence>
<reference evidence="1 2" key="1">
    <citation type="journal article" date="2016" name="Nat. Commun.">
        <title>Thousands of microbial genomes shed light on interconnected biogeochemical processes in an aquifer system.</title>
        <authorList>
            <person name="Anantharaman K."/>
            <person name="Brown C.T."/>
            <person name="Hug L.A."/>
            <person name="Sharon I."/>
            <person name="Castelle C.J."/>
            <person name="Probst A.J."/>
            <person name="Thomas B.C."/>
            <person name="Singh A."/>
            <person name="Wilkins M.J."/>
            <person name="Karaoz U."/>
            <person name="Brodie E.L."/>
            <person name="Williams K.H."/>
            <person name="Hubbard S.S."/>
            <person name="Banfield J.F."/>
        </authorList>
    </citation>
    <scope>NUCLEOTIDE SEQUENCE [LARGE SCALE GENOMIC DNA]</scope>
</reference>
<gene>
    <name evidence="1" type="ORF">A2008_09060</name>
</gene>
<protein>
    <submittedName>
        <fullName evidence="1">Uncharacterized protein</fullName>
    </submittedName>
</protein>
<comment type="caution">
    <text evidence="1">The sequence shown here is derived from an EMBL/GenBank/DDBJ whole genome shotgun (WGS) entry which is preliminary data.</text>
</comment>
<sequence length="376" mass="44619">MNENGQALTHPRNEREEAALQKTEEYKLDSYFLSVNNQKWLQNKLMDLERDFVEIINNVPAYYPTVLELCNIYRETGNRAKYREMLNYALKKFPQDDILAIMDAEFHYAANDFAAARKALITLTARGVRVPRVMKLLGGVYLNFKEKALAIESFKEYLRDSGGDVALRLEVIRMFFEAGDFINTLLELKEIPEREKNAELRKIEAVCLYYKEDYKKSLAVFTSIYRHYSDDIFTLMYLGDICFRLKKNYRAEYYWERALKIEPKTPEERAYAAKIHLFISEYDQAVKLVDYNFKKIANHYLSIFTMGLINLCEDKYHLAATHWLKVFREKRDLFAFEFELTKKSLKPERINEFLSRLTEGEYADLCIYIKERCDLR</sequence>
<organism evidence="1 2">
    <name type="scientific">Candidatus Wallbacteria bacterium GWC2_49_35</name>
    <dbReference type="NCBI Taxonomy" id="1817813"/>
    <lineage>
        <taxon>Bacteria</taxon>
        <taxon>Candidatus Walliibacteriota</taxon>
    </lineage>
</organism>